<organism evidence="2 3">
    <name type="scientific">Candidatus Enterocloster faecavium</name>
    <dbReference type="NCBI Taxonomy" id="2838560"/>
    <lineage>
        <taxon>Bacteria</taxon>
        <taxon>Bacillati</taxon>
        <taxon>Bacillota</taxon>
        <taxon>Clostridia</taxon>
        <taxon>Lachnospirales</taxon>
        <taxon>Lachnospiraceae</taxon>
        <taxon>Enterocloster</taxon>
    </lineage>
</organism>
<dbReference type="AlphaFoldDB" id="A0A9D2L8R2"/>
<dbReference type="PANTHER" id="PTHR30595:SF6">
    <property type="entry name" value="SCHLAFEN ALBA-2 DOMAIN-CONTAINING PROTEIN"/>
    <property type="match status" value="1"/>
</dbReference>
<dbReference type="SUPFAM" id="SSF46785">
    <property type="entry name" value="Winged helix' DNA-binding domain"/>
    <property type="match status" value="1"/>
</dbReference>
<dbReference type="EMBL" id="DWYS01000104">
    <property type="protein sequence ID" value="HJB07961.1"/>
    <property type="molecule type" value="Genomic_DNA"/>
</dbReference>
<comment type="caution">
    <text evidence="2">The sequence shown here is derived from an EMBL/GenBank/DDBJ whole genome shotgun (WGS) entry which is preliminary data.</text>
</comment>
<reference evidence="2" key="1">
    <citation type="journal article" date="2021" name="PeerJ">
        <title>Extensive microbial diversity within the chicken gut microbiome revealed by metagenomics and culture.</title>
        <authorList>
            <person name="Gilroy R."/>
            <person name="Ravi A."/>
            <person name="Getino M."/>
            <person name="Pursley I."/>
            <person name="Horton D.L."/>
            <person name="Alikhan N.F."/>
            <person name="Baker D."/>
            <person name="Gharbi K."/>
            <person name="Hall N."/>
            <person name="Watson M."/>
            <person name="Adriaenssens E.M."/>
            <person name="Foster-Nyarko E."/>
            <person name="Jarju S."/>
            <person name="Secka A."/>
            <person name="Antonio M."/>
            <person name="Oren A."/>
            <person name="Chaudhuri R.R."/>
            <person name="La Ragione R."/>
            <person name="Hildebrand F."/>
            <person name="Pallen M.J."/>
        </authorList>
    </citation>
    <scope>NUCLEOTIDE SEQUENCE</scope>
    <source>
        <strain evidence="2">CHK188-4685</strain>
    </source>
</reference>
<dbReference type="InterPro" id="IPR036390">
    <property type="entry name" value="WH_DNA-bd_sf"/>
</dbReference>
<reference evidence="2" key="2">
    <citation type="submission" date="2021-04" db="EMBL/GenBank/DDBJ databases">
        <authorList>
            <person name="Gilroy R."/>
        </authorList>
    </citation>
    <scope>NUCLEOTIDE SEQUENCE</scope>
    <source>
        <strain evidence="2">CHK188-4685</strain>
    </source>
</reference>
<protein>
    <submittedName>
        <fullName evidence="2">DNA binding domain-containing protein</fullName>
    </submittedName>
</protein>
<dbReference type="InterPro" id="IPR036388">
    <property type="entry name" value="WH-like_DNA-bd_sf"/>
</dbReference>
<gene>
    <name evidence="2" type="ORF">H9716_08880</name>
</gene>
<feature type="domain" description="Schlafen AlbA-2" evidence="1">
    <location>
        <begin position="9"/>
        <end position="130"/>
    </location>
</feature>
<evidence type="ECO:0000259" key="1">
    <source>
        <dbReference type="Pfam" id="PF04326"/>
    </source>
</evidence>
<name>A0A9D2L8R2_9FIRM</name>
<evidence type="ECO:0000313" key="3">
    <source>
        <dbReference type="Proteomes" id="UP000886804"/>
    </source>
</evidence>
<evidence type="ECO:0000313" key="2">
    <source>
        <dbReference type="EMBL" id="HJB07961.1"/>
    </source>
</evidence>
<dbReference type="Pfam" id="PF04326">
    <property type="entry name" value="SLFN_AlbA_2"/>
    <property type="match status" value="1"/>
</dbReference>
<dbReference type="Proteomes" id="UP000886804">
    <property type="component" value="Unassembled WGS sequence"/>
</dbReference>
<accession>A0A9D2L8R2</accession>
<proteinExistence type="predicted"/>
<dbReference type="InterPro" id="IPR038461">
    <property type="entry name" value="Schlafen_AlbA_2_dom_sf"/>
</dbReference>
<dbReference type="Gene3D" id="3.30.950.30">
    <property type="entry name" value="Schlafen, AAA domain"/>
    <property type="match status" value="1"/>
</dbReference>
<dbReference type="InterPro" id="IPR007421">
    <property type="entry name" value="Schlafen_AlbA_2_dom"/>
</dbReference>
<sequence>MIDLSNIAEYKENNQLEVKKASGGLPQSVWETYSSFANTLGGIILLGVEEEKDGSLRIAGLSEPERLVKEFWNTINNSQKISRNILSSGHVTVREVDGKHILEETLESVDKKASIKSADKKTLIKNNRQNLSNKMTKRRKMIETYLESHDTISSAELAELLNLEMTQARKILRDMALDGLLIAEGSNRNRRYRRAV</sequence>
<dbReference type="PANTHER" id="PTHR30595">
    <property type="entry name" value="GLPR-RELATED TRANSCRIPTIONAL REPRESSOR"/>
    <property type="match status" value="1"/>
</dbReference>
<dbReference type="Gene3D" id="1.10.10.10">
    <property type="entry name" value="Winged helix-like DNA-binding domain superfamily/Winged helix DNA-binding domain"/>
    <property type="match status" value="1"/>
</dbReference>